<dbReference type="FunFam" id="3.30.160.60:FF:000621">
    <property type="entry name" value="FLT3-interacting zinc finger 1"/>
    <property type="match status" value="1"/>
</dbReference>
<proteinExistence type="predicted"/>
<dbReference type="AlphaFoldDB" id="A0A9P9WRD0"/>
<keyword evidence="4" id="KW-0862">Zinc</keyword>
<feature type="domain" description="C2H2-type" evidence="9">
    <location>
        <begin position="288"/>
        <end position="315"/>
    </location>
</feature>
<keyword evidence="11" id="KW-1185">Reference proteome</keyword>
<dbReference type="GO" id="GO:0005634">
    <property type="term" value="C:nucleus"/>
    <property type="evidence" value="ECO:0007669"/>
    <property type="project" value="UniProtKB-ARBA"/>
</dbReference>
<dbReference type="GO" id="GO:0000981">
    <property type="term" value="F:DNA-binding transcription factor activity, RNA polymerase II-specific"/>
    <property type="evidence" value="ECO:0007669"/>
    <property type="project" value="TreeGrafter"/>
</dbReference>
<dbReference type="PANTHER" id="PTHR19818">
    <property type="entry name" value="ZINC FINGER PROTEIN ZIC AND GLI"/>
    <property type="match status" value="1"/>
</dbReference>
<comment type="caution">
    <text evidence="10">The sequence shown here is derived from an EMBL/GenBank/DDBJ whole genome shotgun (WGS) entry which is preliminary data.</text>
</comment>
<dbReference type="OrthoDB" id="427030at2759"/>
<dbReference type="GO" id="GO:0045944">
    <property type="term" value="P:positive regulation of transcription by RNA polymerase II"/>
    <property type="evidence" value="ECO:0007669"/>
    <property type="project" value="UniProtKB-ARBA"/>
</dbReference>
<reference evidence="10" key="1">
    <citation type="submission" date="2021-03" db="EMBL/GenBank/DDBJ databases">
        <title>Revisited historic fungal species revealed as producer of novel bioactive compounds through whole genome sequencing and comparative genomics.</title>
        <authorList>
            <person name="Vignolle G.A."/>
            <person name="Hochenegger N."/>
            <person name="Mach R.L."/>
            <person name="Mach-Aigner A.R."/>
            <person name="Javad Rahimi M."/>
            <person name="Salim K.A."/>
            <person name="Chan C.M."/>
            <person name="Lim L.B.L."/>
            <person name="Cai F."/>
            <person name="Druzhinina I.S."/>
            <person name="U'Ren J.M."/>
            <person name="Derntl C."/>
        </authorList>
    </citation>
    <scope>NUCLEOTIDE SEQUENCE</scope>
    <source>
        <strain evidence="10">TUCIM 5799</strain>
    </source>
</reference>
<dbReference type="PROSITE" id="PS50157">
    <property type="entry name" value="ZINC_FINGER_C2H2_2"/>
    <property type="match status" value="4"/>
</dbReference>
<evidence type="ECO:0000256" key="3">
    <source>
        <dbReference type="ARBA" id="ARBA00022771"/>
    </source>
</evidence>
<dbReference type="Proteomes" id="UP000829685">
    <property type="component" value="Unassembled WGS sequence"/>
</dbReference>
<evidence type="ECO:0000313" key="11">
    <source>
        <dbReference type="Proteomes" id="UP000829685"/>
    </source>
</evidence>
<dbReference type="GO" id="GO:0008270">
    <property type="term" value="F:zinc ion binding"/>
    <property type="evidence" value="ECO:0007669"/>
    <property type="project" value="UniProtKB-KW"/>
</dbReference>
<keyword evidence="6" id="KW-0804">Transcription</keyword>
<feature type="compositionally biased region" description="Basic and acidic residues" evidence="8">
    <location>
        <begin position="103"/>
        <end position="122"/>
    </location>
</feature>
<feature type="domain" description="C2H2-type" evidence="9">
    <location>
        <begin position="228"/>
        <end position="257"/>
    </location>
</feature>
<evidence type="ECO:0000256" key="5">
    <source>
        <dbReference type="ARBA" id="ARBA00023015"/>
    </source>
</evidence>
<dbReference type="EMBL" id="JAFIMR010000007">
    <property type="protein sequence ID" value="KAI1876432.1"/>
    <property type="molecule type" value="Genomic_DNA"/>
</dbReference>
<feature type="region of interest" description="Disordered" evidence="8">
    <location>
        <begin position="474"/>
        <end position="496"/>
    </location>
</feature>
<dbReference type="PANTHER" id="PTHR19818:SF139">
    <property type="entry name" value="PAIR-RULE PROTEIN ODD-PAIRED"/>
    <property type="match status" value="1"/>
</dbReference>
<dbReference type="InterPro" id="IPR013087">
    <property type="entry name" value="Znf_C2H2_type"/>
</dbReference>
<dbReference type="Gene3D" id="3.30.160.60">
    <property type="entry name" value="Classic Zinc Finger"/>
    <property type="match status" value="4"/>
</dbReference>
<dbReference type="SMART" id="SM00355">
    <property type="entry name" value="ZnF_C2H2"/>
    <property type="match status" value="4"/>
</dbReference>
<feature type="compositionally biased region" description="Acidic residues" evidence="8">
    <location>
        <begin position="183"/>
        <end position="192"/>
    </location>
</feature>
<dbReference type="GO" id="GO:0000978">
    <property type="term" value="F:RNA polymerase II cis-regulatory region sequence-specific DNA binding"/>
    <property type="evidence" value="ECO:0007669"/>
    <property type="project" value="UniProtKB-ARBA"/>
</dbReference>
<feature type="domain" description="C2H2-type" evidence="9">
    <location>
        <begin position="316"/>
        <end position="346"/>
    </location>
</feature>
<protein>
    <recommendedName>
        <fullName evidence="9">C2H2-type domain-containing protein</fullName>
    </recommendedName>
</protein>
<evidence type="ECO:0000256" key="8">
    <source>
        <dbReference type="SAM" id="MobiDB-lite"/>
    </source>
</evidence>
<feature type="compositionally biased region" description="Polar residues" evidence="8">
    <location>
        <begin position="474"/>
        <end position="489"/>
    </location>
</feature>
<feature type="region of interest" description="Disordered" evidence="8">
    <location>
        <begin position="143"/>
        <end position="225"/>
    </location>
</feature>
<dbReference type="InterPro" id="IPR050329">
    <property type="entry name" value="GLI_C2H2-zinc-finger"/>
</dbReference>
<keyword evidence="5" id="KW-0805">Transcription regulation</keyword>
<dbReference type="InterPro" id="IPR036236">
    <property type="entry name" value="Znf_C2H2_sf"/>
</dbReference>
<feature type="compositionally biased region" description="Basic residues" evidence="8">
    <location>
        <begin position="215"/>
        <end position="225"/>
    </location>
</feature>
<evidence type="ECO:0000256" key="7">
    <source>
        <dbReference type="PROSITE-ProRule" id="PRU00042"/>
    </source>
</evidence>
<evidence type="ECO:0000259" key="9">
    <source>
        <dbReference type="PROSITE" id="PS50157"/>
    </source>
</evidence>
<keyword evidence="2" id="KW-0677">Repeat</keyword>
<keyword evidence="1" id="KW-0479">Metal-binding</keyword>
<organism evidence="10 11">
    <name type="scientific">Neoarthrinium moseri</name>
    <dbReference type="NCBI Taxonomy" id="1658444"/>
    <lineage>
        <taxon>Eukaryota</taxon>
        <taxon>Fungi</taxon>
        <taxon>Dikarya</taxon>
        <taxon>Ascomycota</taxon>
        <taxon>Pezizomycotina</taxon>
        <taxon>Sordariomycetes</taxon>
        <taxon>Xylariomycetidae</taxon>
        <taxon>Amphisphaeriales</taxon>
        <taxon>Apiosporaceae</taxon>
        <taxon>Neoarthrinium</taxon>
    </lineage>
</organism>
<accession>A0A9P9WRD0</accession>
<dbReference type="FunFam" id="3.30.160.60:FF:000072">
    <property type="entry name" value="zinc finger protein 143 isoform X1"/>
    <property type="match status" value="1"/>
</dbReference>
<evidence type="ECO:0000256" key="1">
    <source>
        <dbReference type="ARBA" id="ARBA00022723"/>
    </source>
</evidence>
<evidence type="ECO:0000256" key="4">
    <source>
        <dbReference type="ARBA" id="ARBA00022833"/>
    </source>
</evidence>
<dbReference type="Pfam" id="PF00096">
    <property type="entry name" value="zf-C2H2"/>
    <property type="match status" value="2"/>
</dbReference>
<evidence type="ECO:0000313" key="10">
    <source>
        <dbReference type="EMBL" id="KAI1876432.1"/>
    </source>
</evidence>
<feature type="region of interest" description="Disordered" evidence="8">
    <location>
        <begin position="93"/>
        <end position="127"/>
    </location>
</feature>
<sequence length="507" mass="57293">MTQHPASADWGRWHGTYQQSADYTPMDASGLVHYGSSIPVSAPLQRAPHEQYPMGTTYSMAPVPSLPPQNTFGVHAYAPASPNGMVMPPYRSYTESHSPLSDRSQEISYKRDPQPVYREDPGHAPPTMKYEVQQLAPQRSLPLETKPSTIPDVASPAVTKPEPVKYENDSPVDIMMKAIQRGEDEDEDEADNNSETGMHTPSSSGGSRPPSPKPKSCKTVRGKKEKRVKCPWPGCKQRFAQTTHTTIHMRTHTGERPFVCRWEGCKAAFSQMGNYRTHFRRHTRERPYKCNLCDKAFAQRGNLGAHKAVHDPNKRFHCLIDGCGKPFSQRGNLKSHQNKFHKEAVEALAKKFAEASVEDLTDPQERTLFNHFKDIYRNMNKGIKGRGKGRTINGKRASKSPALQVDCSAYPAQQRTPPLEHTEPQHFSQMQHYPQHGLPQMQAWNYSMPRDSSYNMMIDRVPRGYEMYEMDQESMSRGSATGTLGTPATSVYDEDHSRGLAFRERLY</sequence>
<gene>
    <name evidence="10" type="ORF">JX265_003958</name>
</gene>
<keyword evidence="3 7" id="KW-0863">Zinc-finger</keyword>
<evidence type="ECO:0000256" key="2">
    <source>
        <dbReference type="ARBA" id="ARBA00022737"/>
    </source>
</evidence>
<evidence type="ECO:0000256" key="6">
    <source>
        <dbReference type="ARBA" id="ARBA00023163"/>
    </source>
</evidence>
<dbReference type="SUPFAM" id="SSF57667">
    <property type="entry name" value="beta-beta-alpha zinc fingers"/>
    <property type="match status" value="2"/>
</dbReference>
<feature type="compositionally biased region" description="Polar residues" evidence="8">
    <location>
        <begin position="93"/>
        <end position="102"/>
    </location>
</feature>
<dbReference type="PROSITE" id="PS00028">
    <property type="entry name" value="ZINC_FINGER_C2H2_1"/>
    <property type="match status" value="4"/>
</dbReference>
<name>A0A9P9WRD0_9PEZI</name>
<feature type="domain" description="C2H2-type" evidence="9">
    <location>
        <begin position="258"/>
        <end position="287"/>
    </location>
</feature>